<dbReference type="Pfam" id="PF05960">
    <property type="entry name" value="DUF885"/>
    <property type="match status" value="1"/>
</dbReference>
<proteinExistence type="predicted"/>
<evidence type="ECO:0000313" key="2">
    <source>
        <dbReference type="Proteomes" id="UP000023541"/>
    </source>
</evidence>
<reference evidence="1 2" key="1">
    <citation type="submission" date="2014-04" db="EMBL/GenBank/DDBJ databases">
        <title>Aquimarina sp. 22II-S11-z7 Genome Sequencing.</title>
        <authorList>
            <person name="Lai Q."/>
        </authorList>
    </citation>
    <scope>NUCLEOTIDE SEQUENCE [LARGE SCALE GENOMIC DNA]</scope>
    <source>
        <strain evidence="1 2">22II-S11-z7</strain>
    </source>
</reference>
<evidence type="ECO:0008006" key="3">
    <source>
        <dbReference type="Google" id="ProtNLM"/>
    </source>
</evidence>
<protein>
    <recommendedName>
        <fullName evidence="3">Lipoprotein</fullName>
    </recommendedName>
</protein>
<keyword evidence="2" id="KW-1185">Reference proteome</keyword>
<evidence type="ECO:0000313" key="1">
    <source>
        <dbReference type="EMBL" id="EZH72422.1"/>
    </source>
</evidence>
<sequence length="435" mass="51612">MVNRYVRISMQVFVLVLFSCQNKIESQSTEWETITKEFIKDYKKLDLPGLELSFVENLKNIRDKKSVQNQEKVFISLEKALHKIDKNQLSDRDKLDYEVLLYECELNRERIIIEKKWLNAIRDSIPTTKIFDVPNGKDWYAYFLKKWVDKDATPDQIYALGVKEIEKVTSKIKEIQIKSGMDSLDFSRHIKDSIFFYSNVEMVQKRFLQIRETVADKLPEIFPFTDSVPEVKIKRGTNKNLSQVPGFYTNGTFYYNYFNSSFNKRQVGWLYIHEGMPGHHYQVMAETLLHRSDVQKMFRYRGVGEGWAAYVEEIGNEIGAYQNIYDELGKWEWDIIRSVRVALDVGLNYYGWSDQKALQFWQKYIKGQDDIAFREIARMKRWPVQVITYKYGSNKILQWKSQLEKNQNFNLREFHKNILKNGLLPYSILESQLGL</sequence>
<accession>A0A023BQT5</accession>
<name>A0A023BQT5_9FLAO</name>
<dbReference type="eggNOG" id="COG4805">
    <property type="taxonomic scope" value="Bacteria"/>
</dbReference>
<dbReference type="PANTHER" id="PTHR33361:SF2">
    <property type="entry name" value="DUF885 DOMAIN-CONTAINING PROTEIN"/>
    <property type="match status" value="1"/>
</dbReference>
<dbReference type="PROSITE" id="PS51257">
    <property type="entry name" value="PROKAR_LIPOPROTEIN"/>
    <property type="match status" value="1"/>
</dbReference>
<dbReference type="EMBL" id="AQRA01000008">
    <property type="protein sequence ID" value="EZH72422.1"/>
    <property type="molecule type" value="Genomic_DNA"/>
</dbReference>
<dbReference type="AlphaFoldDB" id="A0A023BQT5"/>
<gene>
    <name evidence="1" type="ORF">ATO12_23505</name>
</gene>
<dbReference type="RefSeq" id="WP_034244951.1">
    <property type="nucleotide sequence ID" value="NZ_AQRA01000008.1"/>
</dbReference>
<dbReference type="STRING" id="1317122.ATO12_23505"/>
<dbReference type="InterPro" id="IPR010281">
    <property type="entry name" value="DUF885"/>
</dbReference>
<dbReference type="Proteomes" id="UP000023541">
    <property type="component" value="Unassembled WGS sequence"/>
</dbReference>
<dbReference type="PANTHER" id="PTHR33361">
    <property type="entry name" value="GLR0591 PROTEIN"/>
    <property type="match status" value="1"/>
</dbReference>
<dbReference type="OrthoDB" id="9760040at2"/>
<comment type="caution">
    <text evidence="1">The sequence shown here is derived from an EMBL/GenBank/DDBJ whole genome shotgun (WGS) entry which is preliminary data.</text>
</comment>
<organism evidence="1 2">
    <name type="scientific">Aquimarina atlantica</name>
    <dbReference type="NCBI Taxonomy" id="1317122"/>
    <lineage>
        <taxon>Bacteria</taxon>
        <taxon>Pseudomonadati</taxon>
        <taxon>Bacteroidota</taxon>
        <taxon>Flavobacteriia</taxon>
        <taxon>Flavobacteriales</taxon>
        <taxon>Flavobacteriaceae</taxon>
        <taxon>Aquimarina</taxon>
    </lineage>
</organism>